<evidence type="ECO:0000313" key="3">
    <source>
        <dbReference type="Proteomes" id="UP000177870"/>
    </source>
</evidence>
<gene>
    <name evidence="2" type="ORF">BJP34_33225</name>
</gene>
<reference evidence="3" key="1">
    <citation type="submission" date="2016-10" db="EMBL/GenBank/DDBJ databases">
        <title>Comparative genomics uncovers the prolific and rare metabolic potential of the cyanobacterial genus Moorea.</title>
        <authorList>
            <person name="Leao T."/>
            <person name="Castelao G."/>
            <person name="Korobeynikov A."/>
            <person name="Monroe E.A."/>
            <person name="Podell S."/>
            <person name="Glukhov E."/>
            <person name="Allen E."/>
            <person name="Gerwick W.H."/>
            <person name="Gerwick L."/>
        </authorList>
    </citation>
    <scope>NUCLEOTIDE SEQUENCE [LARGE SCALE GENOMIC DNA]</scope>
    <source>
        <strain evidence="3">PAL-8-15-08-1</strain>
    </source>
</reference>
<keyword evidence="1" id="KW-0812">Transmembrane</keyword>
<dbReference type="EMBL" id="CP017599">
    <property type="protein sequence ID" value="AOX03645.1"/>
    <property type="molecule type" value="Genomic_DNA"/>
</dbReference>
<dbReference type="KEGG" id="mpro:BJP34_33225"/>
<sequence length="147" mass="17104">MISLVPDVKNYQKSFFNQKLFIIVLLLSVGVTLLSSCSPNKMEKCKLIEVEPREVELDIKDTDIEGWELEVLCGDQLWDIPWSEINRHFKIDLKKYYSKNPQAAQRQLQRLEQRLLFYKPDNKRGNILYGSLDGNSELVGVKAKKDD</sequence>
<evidence type="ECO:0000313" key="2">
    <source>
        <dbReference type="EMBL" id="AOX03645.1"/>
    </source>
</evidence>
<dbReference type="AlphaFoldDB" id="A0A1D8U1D0"/>
<organism evidence="2 3">
    <name type="scientific">Moorena producens PAL-8-15-08-1</name>
    <dbReference type="NCBI Taxonomy" id="1458985"/>
    <lineage>
        <taxon>Bacteria</taxon>
        <taxon>Bacillati</taxon>
        <taxon>Cyanobacteriota</taxon>
        <taxon>Cyanophyceae</taxon>
        <taxon>Coleofasciculales</taxon>
        <taxon>Coleofasciculaceae</taxon>
        <taxon>Moorena</taxon>
    </lineage>
</organism>
<dbReference type="Proteomes" id="UP000177870">
    <property type="component" value="Chromosome"/>
</dbReference>
<dbReference type="OrthoDB" id="458480at2"/>
<protein>
    <submittedName>
        <fullName evidence="2">Uncharacterized protein</fullName>
    </submittedName>
</protein>
<feature type="transmembrane region" description="Helical" evidence="1">
    <location>
        <begin position="20"/>
        <end position="37"/>
    </location>
</feature>
<evidence type="ECO:0000256" key="1">
    <source>
        <dbReference type="SAM" id="Phobius"/>
    </source>
</evidence>
<keyword evidence="1" id="KW-1133">Transmembrane helix</keyword>
<proteinExistence type="predicted"/>
<keyword evidence="1" id="KW-0472">Membrane</keyword>
<name>A0A1D8U1D0_9CYAN</name>
<accession>A0A1D8U1D0</accession>